<evidence type="ECO:0000256" key="9">
    <source>
        <dbReference type="HAMAP-Rule" id="MF_01987"/>
    </source>
</evidence>
<evidence type="ECO:0000256" key="7">
    <source>
        <dbReference type="ARBA" id="ARBA00022958"/>
    </source>
</evidence>
<dbReference type="EC" id="2.7.1.15" evidence="9"/>
<feature type="binding site" evidence="9">
    <location>
        <position position="235"/>
    </location>
    <ligand>
        <name>K(+)</name>
        <dbReference type="ChEBI" id="CHEBI:29103"/>
    </ligand>
</feature>
<organism evidence="11 12">
    <name type="scientific">Roseovarius atlanticus</name>
    <dbReference type="NCBI Taxonomy" id="1641875"/>
    <lineage>
        <taxon>Bacteria</taxon>
        <taxon>Pseudomonadati</taxon>
        <taxon>Pseudomonadota</taxon>
        <taxon>Alphaproteobacteria</taxon>
        <taxon>Rhodobacterales</taxon>
        <taxon>Roseobacteraceae</taxon>
        <taxon>Roseovarius</taxon>
    </lineage>
</organism>
<dbReference type="UniPathway" id="UPA00916">
    <property type="reaction ID" value="UER00889"/>
</dbReference>
<feature type="binding site" evidence="9">
    <location>
        <position position="239"/>
    </location>
    <ligand>
        <name>substrate</name>
    </ligand>
</feature>
<comment type="function">
    <text evidence="9">Catalyzes the phosphorylation of ribose at O-5 in a reaction requiring ATP and magnesium. The resulting D-ribose-5-phosphate can then be used either for sythesis of nucleotides, histidine, and tryptophan, or as a component of the pentose phosphate pathway.</text>
</comment>
<evidence type="ECO:0000256" key="6">
    <source>
        <dbReference type="ARBA" id="ARBA00022842"/>
    </source>
</evidence>
<dbReference type="GO" id="GO:0005737">
    <property type="term" value="C:cytoplasm"/>
    <property type="evidence" value="ECO:0007669"/>
    <property type="project" value="UniProtKB-SubCell"/>
</dbReference>
<feature type="binding site" evidence="9">
    <location>
        <position position="178"/>
    </location>
    <ligand>
        <name>ATP</name>
        <dbReference type="ChEBI" id="CHEBI:30616"/>
    </ligand>
</feature>
<keyword evidence="2 9" id="KW-0479">Metal-binding</keyword>
<keyword evidence="5 9" id="KW-0067">ATP-binding</keyword>
<evidence type="ECO:0000256" key="8">
    <source>
        <dbReference type="ARBA" id="ARBA00023277"/>
    </source>
</evidence>
<protein>
    <recommendedName>
        <fullName evidence="9">Ribokinase</fullName>
        <shortName evidence="9">RK</shortName>
        <ecNumber evidence="9">2.7.1.15</ecNumber>
    </recommendedName>
</protein>
<evidence type="ECO:0000256" key="1">
    <source>
        <dbReference type="ARBA" id="ARBA00022679"/>
    </source>
</evidence>
<evidence type="ECO:0000256" key="3">
    <source>
        <dbReference type="ARBA" id="ARBA00022741"/>
    </source>
</evidence>
<dbReference type="EMBL" id="LAXJ01000020">
    <property type="protein sequence ID" value="KRS11354.1"/>
    <property type="molecule type" value="Genomic_DNA"/>
</dbReference>
<sequence>MIFNLGSVNIDYVYAVPHLPQPGETLAAASMSVGLGGKGANMSVAIARAGGPVRHIGAVGPDGVWAKARLAGYGIDVDHVATVDVATGHAIINVDAQGENAIVIFPGANHEQSDRAIAAGLADAGAGDFLIFQNETNGREFAMTQALERGLQVIYVPAPYDEDPVKPLLPKADILVLNEVEFGQMIQATGRDVATLGIPTIVVTRGAQGAVLLEESSGWSERVFSAPKVAAIDTTGAGDTFAGYLAAGLEVGLSAEQSVERAVTAAALKVTRRGTAEAIPSLDEVQTFLGQEPTKGASSPQS</sequence>
<dbReference type="InterPro" id="IPR029056">
    <property type="entry name" value="Ribokinase-like"/>
</dbReference>
<dbReference type="Proteomes" id="UP000051295">
    <property type="component" value="Unassembled WGS sequence"/>
</dbReference>
<feature type="binding site" evidence="9">
    <location>
        <position position="135"/>
    </location>
    <ligand>
        <name>substrate</name>
    </ligand>
</feature>
<keyword evidence="1 9" id="KW-0808">Transferase</keyword>
<dbReference type="SUPFAM" id="SSF53613">
    <property type="entry name" value="Ribokinase-like"/>
    <property type="match status" value="1"/>
</dbReference>
<feature type="active site" description="Proton acceptor" evidence="9">
    <location>
        <position position="239"/>
    </location>
</feature>
<dbReference type="RefSeq" id="WP_057795625.1">
    <property type="nucleotide sequence ID" value="NZ_LAXJ01000020.1"/>
</dbReference>
<dbReference type="Gene3D" id="3.40.1190.20">
    <property type="match status" value="1"/>
</dbReference>
<comment type="cofactor">
    <cofactor evidence="9">
        <name>Mg(2+)</name>
        <dbReference type="ChEBI" id="CHEBI:18420"/>
    </cofactor>
    <text evidence="9">Requires a divalent cation, most likely magnesium in vivo, as an electrophilic catalyst to aid phosphoryl group transfer. It is the chelate of the metal and the nucleotide that is the actual substrate.</text>
</comment>
<dbReference type="InterPro" id="IPR002139">
    <property type="entry name" value="Ribo/fructo_kinase"/>
</dbReference>
<name>A0A0T5NR21_9RHOB</name>
<dbReference type="PANTHER" id="PTHR10584:SF166">
    <property type="entry name" value="RIBOKINASE"/>
    <property type="match status" value="1"/>
</dbReference>
<dbReference type="PANTHER" id="PTHR10584">
    <property type="entry name" value="SUGAR KINASE"/>
    <property type="match status" value="1"/>
</dbReference>
<proteinExistence type="inferred from homology"/>
<feature type="binding site" evidence="9">
    <location>
        <position position="274"/>
    </location>
    <ligand>
        <name>K(+)</name>
        <dbReference type="ChEBI" id="CHEBI:29103"/>
    </ligand>
</feature>
<comment type="subcellular location">
    <subcellularLocation>
        <location evidence="9">Cytoplasm</location>
    </subcellularLocation>
</comment>
<dbReference type="OrthoDB" id="9792663at2"/>
<reference evidence="11 12" key="1">
    <citation type="submission" date="2015-04" db="EMBL/GenBank/DDBJ databases">
        <title>The draft genome sequence of Roseovarius sp.R12b.</title>
        <authorList>
            <person name="Li G."/>
            <person name="Lai Q."/>
            <person name="Shao Z."/>
            <person name="Yan P."/>
        </authorList>
    </citation>
    <scope>NUCLEOTIDE SEQUENCE [LARGE SCALE GENOMIC DNA]</scope>
    <source>
        <strain evidence="11 12">R12B</strain>
    </source>
</reference>
<comment type="similarity">
    <text evidence="9">Belongs to the carbohydrate kinase PfkB family. Ribokinase subfamily.</text>
</comment>
<dbReference type="AlphaFoldDB" id="A0A0T5NR21"/>
<keyword evidence="4 9" id="KW-0418">Kinase</keyword>
<comment type="caution">
    <text evidence="11">The sequence shown here is derived from an EMBL/GenBank/DDBJ whole genome shotgun (WGS) entry which is preliminary data.</text>
</comment>
<dbReference type="InterPro" id="IPR011611">
    <property type="entry name" value="PfkB_dom"/>
</dbReference>
<dbReference type="PATRIC" id="fig|1641875.4.peg.1847"/>
<evidence type="ECO:0000313" key="11">
    <source>
        <dbReference type="EMBL" id="KRS11354.1"/>
    </source>
</evidence>
<feature type="binding site" evidence="9">
    <location>
        <begin position="9"/>
        <end position="11"/>
    </location>
    <ligand>
        <name>substrate</name>
    </ligand>
</feature>
<dbReference type="CDD" id="cd01174">
    <property type="entry name" value="ribokinase"/>
    <property type="match status" value="1"/>
</dbReference>
<evidence type="ECO:0000256" key="2">
    <source>
        <dbReference type="ARBA" id="ARBA00022723"/>
    </source>
</evidence>
<evidence type="ECO:0000259" key="10">
    <source>
        <dbReference type="Pfam" id="PF00294"/>
    </source>
</evidence>
<dbReference type="GO" id="GO:0005524">
    <property type="term" value="F:ATP binding"/>
    <property type="evidence" value="ECO:0007669"/>
    <property type="project" value="UniProtKB-UniRule"/>
</dbReference>
<comment type="caution">
    <text evidence="9">Lacks conserved residue(s) required for the propagation of feature annotation.</text>
</comment>
<dbReference type="HAMAP" id="MF_01987">
    <property type="entry name" value="Ribokinase"/>
    <property type="match status" value="1"/>
</dbReference>
<comment type="activity regulation">
    <text evidence="9">Activated by a monovalent cation that binds near, but not in, the active site. The most likely occupant of the site in vivo is potassium. Ion binding induces a conformational change that may alter substrate affinity.</text>
</comment>
<keyword evidence="8 9" id="KW-0119">Carbohydrate metabolism</keyword>
<feature type="binding site" evidence="9">
    <location>
        <position position="233"/>
    </location>
    <ligand>
        <name>K(+)</name>
        <dbReference type="ChEBI" id="CHEBI:29103"/>
    </ligand>
</feature>
<keyword evidence="12" id="KW-1185">Reference proteome</keyword>
<keyword evidence="7 9" id="KW-0630">Potassium</keyword>
<evidence type="ECO:0000256" key="4">
    <source>
        <dbReference type="ARBA" id="ARBA00022777"/>
    </source>
</evidence>
<feature type="binding site" evidence="9">
    <location>
        <position position="269"/>
    </location>
    <ligand>
        <name>K(+)</name>
        <dbReference type="ChEBI" id="CHEBI:29103"/>
    </ligand>
</feature>
<dbReference type="GO" id="GO:0004747">
    <property type="term" value="F:ribokinase activity"/>
    <property type="evidence" value="ECO:0007669"/>
    <property type="project" value="UniProtKB-UniRule"/>
</dbReference>
<feature type="domain" description="Carbohydrate kinase PfkB" evidence="10">
    <location>
        <begin position="5"/>
        <end position="280"/>
    </location>
</feature>
<comment type="catalytic activity">
    <reaction evidence="9">
        <text>D-ribose + ATP = D-ribose 5-phosphate + ADP + H(+)</text>
        <dbReference type="Rhea" id="RHEA:13697"/>
        <dbReference type="ChEBI" id="CHEBI:15378"/>
        <dbReference type="ChEBI" id="CHEBI:30616"/>
        <dbReference type="ChEBI" id="CHEBI:47013"/>
        <dbReference type="ChEBI" id="CHEBI:78346"/>
        <dbReference type="ChEBI" id="CHEBI:456216"/>
        <dbReference type="EC" id="2.7.1.15"/>
    </reaction>
</comment>
<evidence type="ECO:0000313" key="12">
    <source>
        <dbReference type="Proteomes" id="UP000051295"/>
    </source>
</evidence>
<dbReference type="InterPro" id="IPR011877">
    <property type="entry name" value="Ribokinase"/>
</dbReference>
<dbReference type="STRING" id="1641875.XM53_16730"/>
<keyword evidence="9" id="KW-0963">Cytoplasm</keyword>
<gene>
    <name evidence="9" type="primary">rbsK</name>
    <name evidence="11" type="ORF">XM53_16730</name>
</gene>
<dbReference type="GO" id="GO:0019303">
    <property type="term" value="P:D-ribose catabolic process"/>
    <property type="evidence" value="ECO:0007669"/>
    <property type="project" value="UniProtKB-UniRule"/>
</dbReference>
<keyword evidence="3 9" id="KW-0547">Nucleotide-binding</keyword>
<dbReference type="PRINTS" id="PR00990">
    <property type="entry name" value="RIBOKINASE"/>
</dbReference>
<comment type="pathway">
    <text evidence="9">Carbohydrate metabolism; D-ribose degradation; D-ribose 5-phosphate from beta-D-ribopyranose: step 2/2.</text>
</comment>
<feature type="binding site" evidence="9">
    <location>
        <position position="272"/>
    </location>
    <ligand>
        <name>K(+)</name>
        <dbReference type="ChEBI" id="CHEBI:29103"/>
    </ligand>
</feature>
<feature type="binding site" evidence="9">
    <location>
        <begin position="238"/>
        <end position="239"/>
    </location>
    <ligand>
        <name>ATP</name>
        <dbReference type="ChEBI" id="CHEBI:30616"/>
    </ligand>
</feature>
<keyword evidence="6 9" id="KW-0460">Magnesium</keyword>
<evidence type="ECO:0000256" key="5">
    <source>
        <dbReference type="ARBA" id="ARBA00022840"/>
    </source>
</evidence>
<feature type="binding site" evidence="9">
    <location>
        <begin position="37"/>
        <end position="41"/>
    </location>
    <ligand>
        <name>substrate</name>
    </ligand>
</feature>
<accession>A0A0T5NR21</accession>
<dbReference type="GO" id="GO:0046872">
    <property type="term" value="F:metal ion binding"/>
    <property type="evidence" value="ECO:0007669"/>
    <property type="project" value="UniProtKB-KW"/>
</dbReference>
<dbReference type="Pfam" id="PF00294">
    <property type="entry name" value="PfkB"/>
    <property type="match status" value="1"/>
</dbReference>
<comment type="subunit">
    <text evidence="9">Homodimer.</text>
</comment>
<feature type="binding site" evidence="9">
    <location>
        <begin position="204"/>
        <end position="209"/>
    </location>
    <ligand>
        <name>ATP</name>
        <dbReference type="ChEBI" id="CHEBI:30616"/>
    </ligand>
</feature>